<keyword evidence="3" id="KW-1185">Reference proteome</keyword>
<gene>
    <name evidence="2" type="ORF">Pfra01_002277100</name>
</gene>
<dbReference type="AlphaFoldDB" id="A0A9W6Y6S8"/>
<comment type="caution">
    <text evidence="2">The sequence shown here is derived from an EMBL/GenBank/DDBJ whole genome shotgun (WGS) entry which is preliminary data.</text>
</comment>
<feature type="compositionally biased region" description="Low complexity" evidence="1">
    <location>
        <begin position="1"/>
        <end position="11"/>
    </location>
</feature>
<feature type="compositionally biased region" description="Polar residues" evidence="1">
    <location>
        <begin position="100"/>
        <end position="112"/>
    </location>
</feature>
<sequence length="170" mass="19021">MAAATEIAQRAAARDQDRRARYYKHRVRQDEDGNAAGIVRPDPQATATRSRPEQTAGERTASLPSLSEGTQMREGRRHARRVVRVREEAERQEQPVPRSSIDTVATAKQTDTAVALQHGGERTAVAVRPNENSADETRSGVSDQTRTSEARRLDGERPRKRRRKEDEAAQ</sequence>
<feature type="region of interest" description="Disordered" evidence="1">
    <location>
        <begin position="1"/>
        <end position="170"/>
    </location>
</feature>
<evidence type="ECO:0000313" key="3">
    <source>
        <dbReference type="Proteomes" id="UP001165121"/>
    </source>
</evidence>
<reference evidence="2" key="1">
    <citation type="submission" date="2023-04" db="EMBL/GenBank/DDBJ databases">
        <title>Phytophthora fragariaefolia NBRC 109709.</title>
        <authorList>
            <person name="Ichikawa N."/>
            <person name="Sato H."/>
            <person name="Tonouchi N."/>
        </authorList>
    </citation>
    <scope>NUCLEOTIDE SEQUENCE</scope>
    <source>
        <strain evidence="2">NBRC 109709</strain>
    </source>
</reference>
<accession>A0A9W6Y6S8</accession>
<protein>
    <submittedName>
        <fullName evidence="2">Unnamed protein product</fullName>
    </submittedName>
</protein>
<organism evidence="2 3">
    <name type="scientific">Phytophthora fragariaefolia</name>
    <dbReference type="NCBI Taxonomy" id="1490495"/>
    <lineage>
        <taxon>Eukaryota</taxon>
        <taxon>Sar</taxon>
        <taxon>Stramenopiles</taxon>
        <taxon>Oomycota</taxon>
        <taxon>Peronosporomycetes</taxon>
        <taxon>Peronosporales</taxon>
        <taxon>Peronosporaceae</taxon>
        <taxon>Phytophthora</taxon>
    </lineage>
</organism>
<evidence type="ECO:0000256" key="1">
    <source>
        <dbReference type="SAM" id="MobiDB-lite"/>
    </source>
</evidence>
<evidence type="ECO:0000313" key="2">
    <source>
        <dbReference type="EMBL" id="GMF54519.1"/>
    </source>
</evidence>
<dbReference type="EMBL" id="BSXT01003521">
    <property type="protein sequence ID" value="GMF54519.1"/>
    <property type="molecule type" value="Genomic_DNA"/>
</dbReference>
<dbReference type="Proteomes" id="UP001165121">
    <property type="component" value="Unassembled WGS sequence"/>
</dbReference>
<name>A0A9W6Y6S8_9STRA</name>
<feature type="compositionally biased region" description="Basic and acidic residues" evidence="1">
    <location>
        <begin position="146"/>
        <end position="157"/>
    </location>
</feature>
<proteinExistence type="predicted"/>
<feature type="compositionally biased region" description="Basic and acidic residues" evidence="1">
    <location>
        <begin position="84"/>
        <end position="93"/>
    </location>
</feature>